<protein>
    <submittedName>
        <fullName evidence="2">Uncharacterized protein</fullName>
    </submittedName>
</protein>
<accession>R4UH52</accession>
<keyword evidence="1" id="KW-0175">Coiled coil</keyword>
<reference evidence="2 3" key="1">
    <citation type="journal article" date="2013" name="Genome Biol. Evol.">
        <title>Complete genomes of two dipteran-associated spiroplasmas provided insights into the origin, dynamics, and impacts of viral invasion in spiroplasma.</title>
        <authorList>
            <person name="Ku C."/>
            <person name="Lo W.S."/>
            <person name="Chen L.L."/>
            <person name="Kuo C.H."/>
        </authorList>
    </citation>
    <scope>NUCLEOTIDE SEQUENCE [LARGE SCALE GENOMIC DNA]</scope>
    <source>
        <strain evidence="2 3">DF-1</strain>
    </source>
</reference>
<dbReference type="KEGG" id="scr:SCHRY_v1c09320"/>
<evidence type="ECO:0000256" key="1">
    <source>
        <dbReference type="SAM" id="Coils"/>
    </source>
</evidence>
<dbReference type="Proteomes" id="UP000013964">
    <property type="component" value="Chromosome"/>
</dbReference>
<name>R4UH52_9MOLU</name>
<dbReference type="PATRIC" id="fig|1276227.3.peg.937"/>
<dbReference type="EMBL" id="CP005077">
    <property type="protein sequence ID" value="AGM25505.1"/>
    <property type="molecule type" value="Genomic_DNA"/>
</dbReference>
<dbReference type="STRING" id="1276227.SCHRY_v1c09320"/>
<sequence length="64" mass="7577">MATVKQKSTFSLFMETLIEYKPSLKPELLTLIFQSVENIIDEKKKEIEQLKEKIKNNEEIELSF</sequence>
<dbReference type="HOGENOM" id="CLU_2865554_0_0_14"/>
<evidence type="ECO:0000313" key="3">
    <source>
        <dbReference type="Proteomes" id="UP000013964"/>
    </source>
</evidence>
<gene>
    <name evidence="2" type="ORF">SCHRY_v1c09320</name>
</gene>
<evidence type="ECO:0000313" key="2">
    <source>
        <dbReference type="EMBL" id="AGM25505.1"/>
    </source>
</evidence>
<keyword evidence="3" id="KW-1185">Reference proteome</keyword>
<dbReference type="RefSeq" id="WP_016339326.1">
    <property type="nucleotide sequence ID" value="NC_021280.1"/>
</dbReference>
<dbReference type="AlphaFoldDB" id="R4UH52"/>
<feature type="coiled-coil region" evidence="1">
    <location>
        <begin position="33"/>
        <end position="63"/>
    </location>
</feature>
<organism evidence="2 3">
    <name type="scientific">Spiroplasma chrysopicola DF-1</name>
    <dbReference type="NCBI Taxonomy" id="1276227"/>
    <lineage>
        <taxon>Bacteria</taxon>
        <taxon>Bacillati</taxon>
        <taxon>Mycoplasmatota</taxon>
        <taxon>Mollicutes</taxon>
        <taxon>Entomoplasmatales</taxon>
        <taxon>Spiroplasmataceae</taxon>
        <taxon>Spiroplasma</taxon>
    </lineage>
</organism>
<proteinExistence type="predicted"/>